<evidence type="ECO:0000313" key="3">
    <source>
        <dbReference type="Proteomes" id="UP000017836"/>
    </source>
</evidence>
<dbReference type="AlphaFoldDB" id="W1PGH7"/>
<reference evidence="3" key="1">
    <citation type="journal article" date="2013" name="Science">
        <title>The Amborella genome and the evolution of flowering plants.</title>
        <authorList>
            <consortium name="Amborella Genome Project"/>
        </authorList>
    </citation>
    <scope>NUCLEOTIDE SEQUENCE [LARGE SCALE GENOMIC DNA]</scope>
</reference>
<feature type="compositionally biased region" description="Basic and acidic residues" evidence="1">
    <location>
        <begin position="1"/>
        <end position="26"/>
    </location>
</feature>
<keyword evidence="3" id="KW-1185">Reference proteome</keyword>
<dbReference type="HOGENOM" id="CLU_1385863_0_0_1"/>
<dbReference type="Proteomes" id="UP000017836">
    <property type="component" value="Unassembled WGS sequence"/>
</dbReference>
<protein>
    <submittedName>
        <fullName evidence="2">Uncharacterized protein</fullName>
    </submittedName>
</protein>
<evidence type="ECO:0000313" key="2">
    <source>
        <dbReference type="EMBL" id="ERN09112.1"/>
    </source>
</evidence>
<accession>W1PGH7</accession>
<dbReference type="EMBL" id="KI393051">
    <property type="protein sequence ID" value="ERN09112.1"/>
    <property type="molecule type" value="Genomic_DNA"/>
</dbReference>
<sequence>MLRDVDKEMSEMGGKEGQEIERERAEPSAATLGPLTLDPLSDVESDMVYTLLSAGLQCLKEYPLHDLDRTLIERAEAMRGESTLWNLRDARLSYVEESASIAHKSDLKARGVAHAAELVALSNHHREMKCDLLALDSEYKVKNVKLIKLGAELKEANASVEQLSKAVDDIIDCMDLVSKSLEMALMKIHEALNNFKP</sequence>
<organism evidence="2 3">
    <name type="scientific">Amborella trichopoda</name>
    <dbReference type="NCBI Taxonomy" id="13333"/>
    <lineage>
        <taxon>Eukaryota</taxon>
        <taxon>Viridiplantae</taxon>
        <taxon>Streptophyta</taxon>
        <taxon>Embryophyta</taxon>
        <taxon>Tracheophyta</taxon>
        <taxon>Spermatophyta</taxon>
        <taxon>Magnoliopsida</taxon>
        <taxon>Amborellales</taxon>
        <taxon>Amborellaceae</taxon>
        <taxon>Amborella</taxon>
    </lineage>
</organism>
<evidence type="ECO:0000256" key="1">
    <source>
        <dbReference type="SAM" id="MobiDB-lite"/>
    </source>
</evidence>
<feature type="region of interest" description="Disordered" evidence="1">
    <location>
        <begin position="1"/>
        <end position="37"/>
    </location>
</feature>
<gene>
    <name evidence="2" type="ORF">AMTR_s00014p00105000</name>
</gene>
<proteinExistence type="predicted"/>
<dbReference type="Gramene" id="ERN09112">
    <property type="protein sequence ID" value="ERN09112"/>
    <property type="gene ID" value="AMTR_s00014p00105000"/>
</dbReference>
<name>W1PGH7_AMBTC</name>